<dbReference type="InterPro" id="IPR007372">
    <property type="entry name" value="Lipid/polyisoprenoid-bd_YceI"/>
</dbReference>
<dbReference type="InterPro" id="IPR036761">
    <property type="entry name" value="TTHA0802/YceI-like_sf"/>
</dbReference>
<organism evidence="4 5">
    <name type="scientific">Malaciobacter molluscorum LMG 25693</name>
    <dbReference type="NCBI Taxonomy" id="870501"/>
    <lineage>
        <taxon>Bacteria</taxon>
        <taxon>Pseudomonadati</taxon>
        <taxon>Campylobacterota</taxon>
        <taxon>Epsilonproteobacteria</taxon>
        <taxon>Campylobacterales</taxon>
        <taxon>Arcobacteraceae</taxon>
        <taxon>Malaciobacter</taxon>
    </lineage>
</organism>
<gene>
    <name evidence="3" type="ORF">AMOL_0086</name>
    <name evidence="4" type="ORF">CPU12_10300</name>
</gene>
<dbReference type="Proteomes" id="UP000221222">
    <property type="component" value="Unassembled WGS sequence"/>
</dbReference>
<dbReference type="RefSeq" id="WP_099343034.1">
    <property type="nucleotide sequence ID" value="NZ_CP032098.1"/>
</dbReference>
<dbReference type="AlphaFoldDB" id="A0A2G1DG11"/>
<evidence type="ECO:0000256" key="1">
    <source>
        <dbReference type="SAM" id="SignalP"/>
    </source>
</evidence>
<dbReference type="Gene3D" id="2.40.128.110">
    <property type="entry name" value="Lipid/polyisoprenoid-binding, YceI-like"/>
    <property type="match status" value="1"/>
</dbReference>
<dbReference type="EMBL" id="NXFY01000017">
    <property type="protein sequence ID" value="PHO17429.1"/>
    <property type="molecule type" value="Genomic_DNA"/>
</dbReference>
<keyword evidence="1" id="KW-0732">Signal</keyword>
<protein>
    <submittedName>
        <fullName evidence="4">Polyisoprenoid-binding protein</fullName>
    </submittedName>
    <submittedName>
        <fullName evidence="3">YceI-like domain-containing periplasmic protein</fullName>
    </submittedName>
</protein>
<evidence type="ECO:0000313" key="3">
    <source>
        <dbReference type="EMBL" id="AXX91126.1"/>
    </source>
</evidence>
<feature type="chain" id="PRO_5044573532" evidence="1">
    <location>
        <begin position="21"/>
        <end position="193"/>
    </location>
</feature>
<reference evidence="3 6" key="2">
    <citation type="submission" date="2018-08" db="EMBL/GenBank/DDBJ databases">
        <title>Complete genome of the Arcobacter molluscorum type strain LMG 25693.</title>
        <authorList>
            <person name="Miller W.G."/>
            <person name="Yee E."/>
            <person name="Bono J.L."/>
        </authorList>
    </citation>
    <scope>NUCLEOTIDE SEQUENCE [LARGE SCALE GENOMIC DNA]</scope>
    <source>
        <strain evidence="3 6">CECT 7696</strain>
    </source>
</reference>
<name>A0A2G1DG11_9BACT</name>
<feature type="signal peptide" evidence="1">
    <location>
        <begin position="1"/>
        <end position="20"/>
    </location>
</feature>
<reference evidence="4 5" key="1">
    <citation type="submission" date="2017-09" db="EMBL/GenBank/DDBJ databases">
        <title>Arcobacter canalis sp. nov., a new species isolated from a water canal contaminated with urban sewage.</title>
        <authorList>
            <person name="Perez-Cataluna A."/>
            <person name="Salas-Masso N."/>
            <person name="Figueras M.J."/>
        </authorList>
    </citation>
    <scope>NUCLEOTIDE SEQUENCE [LARGE SCALE GENOMIC DNA]</scope>
    <source>
        <strain evidence="4 5">F98-3</strain>
    </source>
</reference>
<dbReference type="SMART" id="SM00867">
    <property type="entry name" value="YceI"/>
    <property type="match status" value="1"/>
</dbReference>
<sequence>MRILVKLIGVVALFLGVLNAAEFNVDKSHTNVGFSVKHMMISNVKGKFETYDAKIDFDEKTKKFYALSATIKTNSVDTANEKRDKHLRSADFFYSSKFPDMKFVMKSFKLEEDNEGIMVGDLTIRGVTKEVKLEVELNGVIKDFRGATRLGFTLEGEINRKDFGLKWNKALELGGVVVGEKVEIEVEVEAIKK</sequence>
<feature type="domain" description="Lipid/polyisoprenoid-binding YceI-like" evidence="2">
    <location>
        <begin position="22"/>
        <end position="191"/>
    </location>
</feature>
<dbReference type="Pfam" id="PF04264">
    <property type="entry name" value="YceI"/>
    <property type="match status" value="1"/>
</dbReference>
<dbReference type="EMBL" id="CP032098">
    <property type="protein sequence ID" value="AXX91126.1"/>
    <property type="molecule type" value="Genomic_DNA"/>
</dbReference>
<accession>A0A2G1DG11</accession>
<dbReference type="PANTHER" id="PTHR34406">
    <property type="entry name" value="PROTEIN YCEI"/>
    <property type="match status" value="1"/>
</dbReference>
<evidence type="ECO:0000259" key="2">
    <source>
        <dbReference type="SMART" id="SM00867"/>
    </source>
</evidence>
<evidence type="ECO:0000313" key="6">
    <source>
        <dbReference type="Proteomes" id="UP000262712"/>
    </source>
</evidence>
<dbReference type="Proteomes" id="UP000262712">
    <property type="component" value="Chromosome"/>
</dbReference>
<evidence type="ECO:0000313" key="5">
    <source>
        <dbReference type="Proteomes" id="UP000221222"/>
    </source>
</evidence>
<evidence type="ECO:0000313" key="4">
    <source>
        <dbReference type="EMBL" id="PHO17429.1"/>
    </source>
</evidence>
<keyword evidence="5" id="KW-1185">Reference proteome</keyword>
<proteinExistence type="predicted"/>
<dbReference type="PANTHER" id="PTHR34406:SF1">
    <property type="entry name" value="PROTEIN YCEI"/>
    <property type="match status" value="1"/>
</dbReference>
<dbReference type="SUPFAM" id="SSF101874">
    <property type="entry name" value="YceI-like"/>
    <property type="match status" value="1"/>
</dbReference>
<dbReference type="KEGG" id="amol:AMOL_0086"/>